<dbReference type="Proteomes" id="UP000013782">
    <property type="component" value="Unassembled WGS sequence"/>
</dbReference>
<evidence type="ECO:0000256" key="1">
    <source>
        <dbReference type="SAM" id="MobiDB-lite"/>
    </source>
</evidence>
<dbReference type="OrthoDB" id="2186249at2"/>
<evidence type="ECO:0008006" key="5">
    <source>
        <dbReference type="Google" id="ProtNLM"/>
    </source>
</evidence>
<evidence type="ECO:0000313" key="3">
    <source>
        <dbReference type="EMBL" id="EOH91675.1"/>
    </source>
</evidence>
<dbReference type="PATRIC" id="fig|1158607.3.peg.2958"/>
<feature type="region of interest" description="Disordered" evidence="1">
    <location>
        <begin position="78"/>
        <end position="101"/>
    </location>
</feature>
<proteinExistence type="predicted"/>
<feature type="region of interest" description="Disordered" evidence="1">
    <location>
        <begin position="143"/>
        <end position="163"/>
    </location>
</feature>
<keyword evidence="2" id="KW-0812">Transmembrane</keyword>
<keyword evidence="2" id="KW-1133">Transmembrane helix</keyword>
<gene>
    <name evidence="3" type="ORF">UAU_02977</name>
</gene>
<dbReference type="InterPro" id="IPR032542">
    <property type="entry name" value="DUF4947"/>
</dbReference>
<evidence type="ECO:0000313" key="4">
    <source>
        <dbReference type="Proteomes" id="UP000013782"/>
    </source>
</evidence>
<evidence type="ECO:0000256" key="2">
    <source>
        <dbReference type="SAM" id="Phobius"/>
    </source>
</evidence>
<feature type="compositionally biased region" description="Basic residues" evidence="1">
    <location>
        <begin position="150"/>
        <end position="159"/>
    </location>
</feature>
<accession>R2S7Z0</accession>
<dbReference type="eggNOG" id="ENOG50305V7">
    <property type="taxonomic scope" value="Bacteria"/>
</dbReference>
<name>R2S7Z0_9ENTE</name>
<feature type="transmembrane region" description="Helical" evidence="2">
    <location>
        <begin position="51"/>
        <end position="72"/>
    </location>
</feature>
<dbReference type="AlphaFoldDB" id="R2S7Z0"/>
<dbReference type="RefSeq" id="WP_010757959.1">
    <property type="nucleotide sequence ID" value="NZ_ASWD01000001.1"/>
</dbReference>
<organism evidence="3 4">
    <name type="scientific">Enterococcus pallens ATCC BAA-351</name>
    <dbReference type="NCBI Taxonomy" id="1158607"/>
    <lineage>
        <taxon>Bacteria</taxon>
        <taxon>Bacillati</taxon>
        <taxon>Bacillota</taxon>
        <taxon>Bacilli</taxon>
        <taxon>Lactobacillales</taxon>
        <taxon>Enterococcaceae</taxon>
        <taxon>Enterococcus</taxon>
    </lineage>
</organism>
<keyword evidence="4" id="KW-1185">Reference proteome</keyword>
<dbReference type="HOGENOM" id="CLU_818201_0_0_9"/>
<sequence>MKGLVCKYCGSNQFQETETGYQCSYCHAEYDFDDAAAMSKKSSVLTKEKRVSKIIIISLFFVLFVFCLVPFFSGERKPLGQGTDSKTDPPKSDYSPSRLSNPERNVRIAELSLNSEDIKVAKASIAEYGGDKTKEFERRLAEAQKEHDTLKKKRGRKPPKKDMIIENPNSEFAVTTYYREAGYLAAYGPEFDQYSSADIVRIWGKPDEIITDSKEIQQNIKLEFDEENNPVSYEAKVLREQWETGQLTWREVRAFIVILHDKSYAGYSKQFVYEKQGKPNVYFKNDRVGHVTPIVRYVSFTRLPEKYSREGLGKYPDDFPEEYGSDGLYHEN</sequence>
<keyword evidence="2" id="KW-0472">Membrane</keyword>
<protein>
    <recommendedName>
        <fullName evidence="5">DUF4947 domain-containing protein</fullName>
    </recommendedName>
</protein>
<reference evidence="3 4" key="1">
    <citation type="submission" date="2013-02" db="EMBL/GenBank/DDBJ databases">
        <title>The Genome Sequence of Enterococcus pallens BAA-351.</title>
        <authorList>
            <consortium name="The Broad Institute Genome Sequencing Platform"/>
            <consortium name="The Broad Institute Genome Sequencing Center for Infectious Disease"/>
            <person name="Earl A.M."/>
            <person name="Gilmore M.S."/>
            <person name="Lebreton F."/>
            <person name="Walker B."/>
            <person name="Young S.K."/>
            <person name="Zeng Q."/>
            <person name="Gargeya S."/>
            <person name="Fitzgerald M."/>
            <person name="Haas B."/>
            <person name="Abouelleil A."/>
            <person name="Alvarado L."/>
            <person name="Arachchi H.M."/>
            <person name="Berlin A.M."/>
            <person name="Chapman S.B."/>
            <person name="Dewar J."/>
            <person name="Goldberg J."/>
            <person name="Griggs A."/>
            <person name="Gujja S."/>
            <person name="Hansen M."/>
            <person name="Howarth C."/>
            <person name="Imamovic A."/>
            <person name="Larimer J."/>
            <person name="McCowan C."/>
            <person name="Murphy C."/>
            <person name="Neiman D."/>
            <person name="Pearson M."/>
            <person name="Priest M."/>
            <person name="Roberts A."/>
            <person name="Saif S."/>
            <person name="Shea T."/>
            <person name="Sisk P."/>
            <person name="Sykes S."/>
            <person name="Wortman J."/>
            <person name="Nusbaum C."/>
            <person name="Birren B."/>
        </authorList>
    </citation>
    <scope>NUCLEOTIDE SEQUENCE [LARGE SCALE GENOMIC DNA]</scope>
    <source>
        <strain evidence="3 4">ATCC BAA-351</strain>
    </source>
</reference>
<dbReference type="EMBL" id="AJAQ01000033">
    <property type="protein sequence ID" value="EOH91675.1"/>
    <property type="molecule type" value="Genomic_DNA"/>
</dbReference>
<comment type="caution">
    <text evidence="3">The sequence shown here is derived from an EMBL/GenBank/DDBJ whole genome shotgun (WGS) entry which is preliminary data.</text>
</comment>
<dbReference type="Pfam" id="PF16305">
    <property type="entry name" value="DUF4947"/>
    <property type="match status" value="1"/>
</dbReference>